<dbReference type="Gene3D" id="3.30.450.40">
    <property type="match status" value="1"/>
</dbReference>
<dbReference type="InterPro" id="IPR014757">
    <property type="entry name" value="Tscrpt_reg_IclR_C"/>
</dbReference>
<dbReference type="PANTHER" id="PTHR30136:SF33">
    <property type="entry name" value="TRANSCRIPTIONAL REGULATORY PROTEIN"/>
    <property type="match status" value="1"/>
</dbReference>
<dbReference type="GO" id="GO:0045892">
    <property type="term" value="P:negative regulation of DNA-templated transcription"/>
    <property type="evidence" value="ECO:0007669"/>
    <property type="project" value="TreeGrafter"/>
</dbReference>
<evidence type="ECO:0000313" key="5">
    <source>
        <dbReference type="EMBL" id="MBR0657104.1"/>
    </source>
</evidence>
<dbReference type="SUPFAM" id="SSF55781">
    <property type="entry name" value="GAF domain-like"/>
    <property type="match status" value="1"/>
</dbReference>
<dbReference type="SUPFAM" id="SSF46785">
    <property type="entry name" value="Winged helix' DNA-binding domain"/>
    <property type="match status" value="1"/>
</dbReference>
<reference evidence="5" key="1">
    <citation type="submission" date="2020-01" db="EMBL/GenBank/DDBJ databases">
        <authorList>
            <person name="Rat A."/>
        </authorList>
    </citation>
    <scope>NUCLEOTIDE SEQUENCE</scope>
    <source>
        <strain evidence="5">LMG 28251</strain>
    </source>
</reference>
<organism evidence="5 6">
    <name type="scientific">Plastoroseomonas arctica</name>
    <dbReference type="NCBI Taxonomy" id="1509237"/>
    <lineage>
        <taxon>Bacteria</taxon>
        <taxon>Pseudomonadati</taxon>
        <taxon>Pseudomonadota</taxon>
        <taxon>Alphaproteobacteria</taxon>
        <taxon>Acetobacterales</taxon>
        <taxon>Acetobacteraceae</taxon>
        <taxon>Plastoroseomonas</taxon>
    </lineage>
</organism>
<dbReference type="RefSeq" id="WP_211875969.1">
    <property type="nucleotide sequence ID" value="NZ_JAAEDH010000026.1"/>
</dbReference>
<protein>
    <submittedName>
        <fullName evidence="5">IclR family transcriptional regulator</fullName>
    </submittedName>
</protein>
<dbReference type="AlphaFoldDB" id="A0AAF1KP65"/>
<keyword evidence="2" id="KW-0238">DNA-binding</keyword>
<evidence type="ECO:0000313" key="6">
    <source>
        <dbReference type="Proteomes" id="UP001196068"/>
    </source>
</evidence>
<dbReference type="GO" id="GO:0003677">
    <property type="term" value="F:DNA binding"/>
    <property type="evidence" value="ECO:0007669"/>
    <property type="project" value="UniProtKB-KW"/>
</dbReference>
<dbReference type="InterPro" id="IPR036390">
    <property type="entry name" value="WH_DNA-bd_sf"/>
</dbReference>
<keyword evidence="6" id="KW-1185">Reference proteome</keyword>
<dbReference type="PROSITE" id="PS51078">
    <property type="entry name" value="ICLR_ED"/>
    <property type="match status" value="1"/>
</dbReference>
<dbReference type="InterPro" id="IPR005471">
    <property type="entry name" value="Tscrpt_reg_IclR_N"/>
</dbReference>
<dbReference type="Pfam" id="PF01614">
    <property type="entry name" value="IclR_C"/>
    <property type="match status" value="1"/>
</dbReference>
<evidence type="ECO:0000256" key="3">
    <source>
        <dbReference type="ARBA" id="ARBA00023163"/>
    </source>
</evidence>
<comment type="caution">
    <text evidence="5">The sequence shown here is derived from an EMBL/GenBank/DDBJ whole genome shotgun (WGS) entry which is preliminary data.</text>
</comment>
<dbReference type="Gene3D" id="1.10.10.10">
    <property type="entry name" value="Winged helix-like DNA-binding domain superfamily/Winged helix DNA-binding domain"/>
    <property type="match status" value="1"/>
</dbReference>
<dbReference type="InterPro" id="IPR036388">
    <property type="entry name" value="WH-like_DNA-bd_sf"/>
</dbReference>
<sequence length="262" mass="27812">MDGKDRQFVTALARGLALLACFTPEQPELSGSELAKRAKLPQPTVWRLCHTMLKLGVLVSVPGDKLRPGLAALRLGHSAIAGFTIAELAQPHLQALADQFSGAGAVAARDGLDMVVLARCESDNRLLMNLRVGSRVPLATSALGWAWLVGAAPEARGAAIAEMEAKDATRWGPAKREFHKALAEYAAKGWIINAGILHRGYNTCAVPILGPDGTVPYTINCGSAAVTLSPARLRAEVGPQLVALAEMLRHGLSPQERRPRVA</sequence>
<dbReference type="InterPro" id="IPR050707">
    <property type="entry name" value="HTH_MetabolicPath_Reg"/>
</dbReference>
<name>A0AAF1KP65_9PROT</name>
<dbReference type="EMBL" id="JAAEDH010000026">
    <property type="protein sequence ID" value="MBR0657104.1"/>
    <property type="molecule type" value="Genomic_DNA"/>
</dbReference>
<keyword evidence="3" id="KW-0804">Transcription</keyword>
<dbReference type="InterPro" id="IPR029016">
    <property type="entry name" value="GAF-like_dom_sf"/>
</dbReference>
<dbReference type="PANTHER" id="PTHR30136">
    <property type="entry name" value="HELIX-TURN-HELIX TRANSCRIPTIONAL REGULATOR, ICLR FAMILY"/>
    <property type="match status" value="1"/>
</dbReference>
<gene>
    <name evidence="5" type="ORF">GXW79_18655</name>
</gene>
<dbReference type="GO" id="GO:0003700">
    <property type="term" value="F:DNA-binding transcription factor activity"/>
    <property type="evidence" value="ECO:0007669"/>
    <property type="project" value="TreeGrafter"/>
</dbReference>
<accession>A0AAF1KP65</accession>
<proteinExistence type="predicted"/>
<reference evidence="5" key="2">
    <citation type="journal article" date="2021" name="Syst. Appl. Microbiol.">
        <title>Roseomonas hellenica sp. nov., isolated from roots of wild-growing Alkanna tinctoria.</title>
        <authorList>
            <person name="Rat A."/>
            <person name="Naranjo H.D."/>
            <person name="Lebbe L."/>
            <person name="Cnockaert M."/>
            <person name="Krigas N."/>
            <person name="Grigoriadou K."/>
            <person name="Maloupa E."/>
            <person name="Willems A."/>
        </authorList>
    </citation>
    <scope>NUCLEOTIDE SEQUENCE</scope>
    <source>
        <strain evidence="5">LMG 28251</strain>
    </source>
</reference>
<keyword evidence="1" id="KW-0805">Transcription regulation</keyword>
<feature type="domain" description="IclR-ED" evidence="4">
    <location>
        <begin position="71"/>
        <end position="254"/>
    </location>
</feature>
<evidence type="ECO:0000256" key="1">
    <source>
        <dbReference type="ARBA" id="ARBA00023015"/>
    </source>
</evidence>
<dbReference type="SMART" id="SM00346">
    <property type="entry name" value="HTH_ICLR"/>
    <property type="match status" value="1"/>
</dbReference>
<dbReference type="Pfam" id="PF09339">
    <property type="entry name" value="HTH_IclR"/>
    <property type="match status" value="1"/>
</dbReference>
<evidence type="ECO:0000259" key="4">
    <source>
        <dbReference type="PROSITE" id="PS51078"/>
    </source>
</evidence>
<dbReference type="Proteomes" id="UP001196068">
    <property type="component" value="Unassembled WGS sequence"/>
</dbReference>
<evidence type="ECO:0000256" key="2">
    <source>
        <dbReference type="ARBA" id="ARBA00023125"/>
    </source>
</evidence>